<dbReference type="Proteomes" id="UP000282311">
    <property type="component" value="Unassembled WGS sequence"/>
</dbReference>
<protein>
    <submittedName>
        <fullName evidence="6">CvpA family protein</fullName>
    </submittedName>
</protein>
<dbReference type="GO" id="GO:0009403">
    <property type="term" value="P:toxin biosynthetic process"/>
    <property type="evidence" value="ECO:0007669"/>
    <property type="project" value="InterPro"/>
</dbReference>
<dbReference type="InterPro" id="IPR003825">
    <property type="entry name" value="Colicin-V_CvpA"/>
</dbReference>
<dbReference type="OrthoDB" id="1809613at2"/>
<dbReference type="EMBL" id="RBAH01000034">
    <property type="protein sequence ID" value="RKN66108.1"/>
    <property type="molecule type" value="Genomic_DNA"/>
</dbReference>
<feature type="transmembrane region" description="Helical" evidence="5">
    <location>
        <begin position="86"/>
        <end position="110"/>
    </location>
</feature>
<keyword evidence="2 5" id="KW-0812">Transmembrane</keyword>
<dbReference type="AlphaFoldDB" id="A0A3B0B2C9"/>
<evidence type="ECO:0000256" key="1">
    <source>
        <dbReference type="ARBA" id="ARBA00004141"/>
    </source>
</evidence>
<proteinExistence type="predicted"/>
<keyword evidence="4 5" id="KW-0472">Membrane</keyword>
<organism evidence="6 7">
    <name type="scientific">Paenibacillus ginsengarvi</name>
    <dbReference type="NCBI Taxonomy" id="400777"/>
    <lineage>
        <taxon>Bacteria</taxon>
        <taxon>Bacillati</taxon>
        <taxon>Bacillota</taxon>
        <taxon>Bacilli</taxon>
        <taxon>Bacillales</taxon>
        <taxon>Paenibacillaceae</taxon>
        <taxon>Paenibacillus</taxon>
    </lineage>
</organism>
<sequence length="185" mass="20668">MDTLNTIDIVAAVLAVTALALGYHRGFIAQFISLISLLVAYLAAYWLYDDIAPVLATLLPFHQLQTYDKYAYAIETLNLDVYVYNAAAFAIIFFAVKIGLSIVGRLLHLFTLLPGIKRLNKWAGAMLALVEAAVLFTVAVHVMIVIPSDSLQQTLMSSVSADFVTTYTSDWTSRLQEMWNRNTWR</sequence>
<comment type="subcellular location">
    <subcellularLocation>
        <location evidence="1">Membrane</location>
        <topology evidence="1">Multi-pass membrane protein</topology>
    </subcellularLocation>
</comment>
<feature type="transmembrane region" description="Helical" evidence="5">
    <location>
        <begin position="122"/>
        <end position="146"/>
    </location>
</feature>
<dbReference type="PANTHER" id="PTHR37306:SF1">
    <property type="entry name" value="COLICIN V PRODUCTION PROTEIN"/>
    <property type="match status" value="1"/>
</dbReference>
<dbReference type="RefSeq" id="WP_120751235.1">
    <property type="nucleotide sequence ID" value="NZ_RBAH01000034.1"/>
</dbReference>
<dbReference type="PANTHER" id="PTHR37306">
    <property type="entry name" value="COLICIN V PRODUCTION PROTEIN"/>
    <property type="match status" value="1"/>
</dbReference>
<evidence type="ECO:0000256" key="5">
    <source>
        <dbReference type="SAM" id="Phobius"/>
    </source>
</evidence>
<dbReference type="Pfam" id="PF02674">
    <property type="entry name" value="Colicin_V"/>
    <property type="match status" value="1"/>
</dbReference>
<name>A0A3B0B2C9_9BACL</name>
<feature type="transmembrane region" description="Helical" evidence="5">
    <location>
        <begin position="31"/>
        <end position="48"/>
    </location>
</feature>
<keyword evidence="3 5" id="KW-1133">Transmembrane helix</keyword>
<feature type="transmembrane region" description="Helical" evidence="5">
    <location>
        <begin position="6"/>
        <end position="24"/>
    </location>
</feature>
<evidence type="ECO:0000313" key="6">
    <source>
        <dbReference type="EMBL" id="RKN66108.1"/>
    </source>
</evidence>
<evidence type="ECO:0000256" key="4">
    <source>
        <dbReference type="ARBA" id="ARBA00023136"/>
    </source>
</evidence>
<accession>A0A3B0B2C9</accession>
<dbReference type="GO" id="GO:0016020">
    <property type="term" value="C:membrane"/>
    <property type="evidence" value="ECO:0007669"/>
    <property type="project" value="UniProtKB-SubCell"/>
</dbReference>
<evidence type="ECO:0000256" key="3">
    <source>
        <dbReference type="ARBA" id="ARBA00022989"/>
    </source>
</evidence>
<keyword evidence="7" id="KW-1185">Reference proteome</keyword>
<comment type="caution">
    <text evidence="6">The sequence shown here is derived from an EMBL/GenBank/DDBJ whole genome shotgun (WGS) entry which is preliminary data.</text>
</comment>
<evidence type="ECO:0000313" key="7">
    <source>
        <dbReference type="Proteomes" id="UP000282311"/>
    </source>
</evidence>
<gene>
    <name evidence="6" type="ORF">D7M11_31385</name>
</gene>
<reference evidence="6 7" key="1">
    <citation type="journal article" date="2007" name="Int. J. Syst. Evol. Microbiol.">
        <title>Paenibacillus ginsengarvi sp. nov., isolated from soil from ginseng cultivation.</title>
        <authorList>
            <person name="Yoon M.H."/>
            <person name="Ten L.N."/>
            <person name="Im W.T."/>
        </authorList>
    </citation>
    <scope>NUCLEOTIDE SEQUENCE [LARGE SCALE GENOMIC DNA]</scope>
    <source>
        <strain evidence="6 7">KCTC 13059</strain>
    </source>
</reference>
<evidence type="ECO:0000256" key="2">
    <source>
        <dbReference type="ARBA" id="ARBA00022692"/>
    </source>
</evidence>